<dbReference type="GeneID" id="92091749"/>
<dbReference type="Pfam" id="PF04681">
    <property type="entry name" value="Bys1"/>
    <property type="match status" value="1"/>
</dbReference>
<feature type="chain" id="PRO_5046302006" evidence="1">
    <location>
        <begin position="20"/>
        <end position="164"/>
    </location>
</feature>
<gene>
    <name evidence="2" type="ORF">PG994_007277</name>
</gene>
<keyword evidence="3" id="KW-1185">Reference proteome</keyword>
<proteinExistence type="predicted"/>
<dbReference type="Proteomes" id="UP001480595">
    <property type="component" value="Unassembled WGS sequence"/>
</dbReference>
<sequence>MQSATKMLFTAFTVLSCRPALLQVSTESWSNLCPFDIYCASAKGPQGGAATGTFTATRLVPTGDESSFQSTDNDNVGVSVKCDVNEDLLHPYQLESTIANGIAYYDLSAVDGDPFIDYKRTAVFPGPNHSTDCPVLHCEPGETSCEWPFLETCVTTGDLLLVLC</sequence>
<comment type="caution">
    <text evidence="2">The sequence shown here is derived from an EMBL/GenBank/DDBJ whole genome shotgun (WGS) entry which is preliminary data.</text>
</comment>
<feature type="signal peptide" evidence="1">
    <location>
        <begin position="1"/>
        <end position="19"/>
    </location>
</feature>
<dbReference type="InterPro" id="IPR006771">
    <property type="entry name" value="CetA-like"/>
</dbReference>
<evidence type="ECO:0000313" key="3">
    <source>
        <dbReference type="Proteomes" id="UP001480595"/>
    </source>
</evidence>
<organism evidence="2 3">
    <name type="scientific">Apiospora phragmitis</name>
    <dbReference type="NCBI Taxonomy" id="2905665"/>
    <lineage>
        <taxon>Eukaryota</taxon>
        <taxon>Fungi</taxon>
        <taxon>Dikarya</taxon>
        <taxon>Ascomycota</taxon>
        <taxon>Pezizomycotina</taxon>
        <taxon>Sordariomycetes</taxon>
        <taxon>Xylariomycetidae</taxon>
        <taxon>Amphisphaeriales</taxon>
        <taxon>Apiosporaceae</taxon>
        <taxon>Apiospora</taxon>
    </lineage>
</organism>
<reference evidence="2 3" key="1">
    <citation type="submission" date="2023-01" db="EMBL/GenBank/DDBJ databases">
        <title>Analysis of 21 Apiospora genomes using comparative genomics revels a genus with tremendous synthesis potential of carbohydrate active enzymes and secondary metabolites.</title>
        <authorList>
            <person name="Sorensen T."/>
        </authorList>
    </citation>
    <scope>NUCLEOTIDE SEQUENCE [LARGE SCALE GENOMIC DNA]</scope>
    <source>
        <strain evidence="2 3">CBS 135458</strain>
    </source>
</reference>
<accession>A0ABR1V3I3</accession>
<evidence type="ECO:0000313" key="2">
    <source>
        <dbReference type="EMBL" id="KAK8064639.1"/>
    </source>
</evidence>
<dbReference type="RefSeq" id="XP_066715628.1">
    <property type="nucleotide sequence ID" value="XM_066858686.1"/>
</dbReference>
<dbReference type="EMBL" id="JAQQWL010000007">
    <property type="protein sequence ID" value="KAK8064639.1"/>
    <property type="molecule type" value="Genomic_DNA"/>
</dbReference>
<dbReference type="PROSITE" id="PS51257">
    <property type="entry name" value="PROKAR_LIPOPROTEIN"/>
    <property type="match status" value="1"/>
</dbReference>
<protein>
    <submittedName>
        <fullName evidence="2">Antigenic thaumatin domain protein</fullName>
    </submittedName>
</protein>
<evidence type="ECO:0000256" key="1">
    <source>
        <dbReference type="SAM" id="SignalP"/>
    </source>
</evidence>
<keyword evidence="1" id="KW-0732">Signal</keyword>
<name>A0ABR1V3I3_9PEZI</name>